<evidence type="ECO:0000259" key="6">
    <source>
        <dbReference type="PROSITE" id="PS51194"/>
    </source>
</evidence>
<dbReference type="InterPro" id="IPR000330">
    <property type="entry name" value="SNF2_N"/>
</dbReference>
<dbReference type="SMART" id="SM00487">
    <property type="entry name" value="DEXDc"/>
    <property type="match status" value="1"/>
</dbReference>
<dbReference type="PANTHER" id="PTHR45766:SF6">
    <property type="entry name" value="SWI_SNF-RELATED MATRIX-ASSOCIATED ACTIN-DEPENDENT REGULATOR OF CHROMATIN SUBFAMILY A-LIKE PROTEIN 1"/>
    <property type="match status" value="1"/>
</dbReference>
<dbReference type="Gene3D" id="3.40.50.300">
    <property type="entry name" value="P-loop containing nucleotide triphosphate hydrolases"/>
    <property type="match status" value="1"/>
</dbReference>
<dbReference type="InterPro" id="IPR038718">
    <property type="entry name" value="SNF2-like_sf"/>
</dbReference>
<dbReference type="GO" id="GO:0005524">
    <property type="term" value="F:ATP binding"/>
    <property type="evidence" value="ECO:0007669"/>
    <property type="project" value="UniProtKB-KW"/>
</dbReference>
<keyword evidence="8" id="KW-1185">Reference proteome</keyword>
<dbReference type="STRING" id="634436.SAMN05216361_3083"/>
<gene>
    <name evidence="7" type="ORF">SAMN05216361_3083</name>
</gene>
<sequence length="930" mass="105530">MAWQAGCWLWSKSQECYVQLVEEHDLWQIPYCTVLGSNEPDTFCLPKHDLAETGPNWHKTPFGLSYIATAARIANAQSEGDLLSPLEANVIPLPHQLKALRKAFSHSQIRYLFADEVGLGKTIEAGLVIRELKLRRMAKRILVCAPKGLVSQWLSEMLQHFNETFHLVQPGDYKSIDSHENIWTRYDQVVCSIDSIKPIEYRKGWTTKQLHAYNKTRFDDVLAAGWDLIIIDEAHRLGGSTDQVARFKLGQGLADAAPYLLLLSATPHQGKTDAFHRLLSLLDEKAFPDVSSVTKERVQPYVVRTEKSHAINAEGARLFNQRQTELIPVSWGEHHKLQRQLYEAVTDYIRDGYNQAKAKRQNAIGFLMILMQRLVSSSSRAIAKTLSKRLEALEANQLQAEIEFSDDWDDLDGQSQIDDLVQNSSSGLANEKQEVSFLLSLAEQCIAQEVDAKAEALLSWIYRLQQSEQDPNLKVLVFTEFVPTQQMLAQYLSERGISVVCLNGSMDLQERKQVQQDFAGQTRVLISTDAGGEGLNLQFCHVVVNYDMPWNPMRVEQRIGRVDRIGQPFVVKALNFVLENTAEHRVRDVLEDKLQIILDEFGVDKTSDVLDSSASNHVFDELFMTQVLDPAKLDHELAKALEILRDNAQEKRQQDALFGGDIPLQLDEYKNALNHPMPYWVEQMVSSFLHWQKALGKPASINRNAKGFLDITWPDGSTSNNVTFSGKQAQQTTNVNLLTLEEPKVSELLQKLAPWVPSMPIPQIRLTQLPSGTSGFWSLWRISLTSNQNNASRYLPLYCNSDGRYFAAASSRIWEAICQLEFDVLQGAISDDITGPSVIPMLESIAQREGEALFNTLHNEYLIELEREVSKAEFSFEARRRAIERIGLSEVKQYRLRQLELEQIAWNDNISNQRQVFPQLQLMLAVEIVG</sequence>
<dbReference type="InterPro" id="IPR001650">
    <property type="entry name" value="Helicase_C-like"/>
</dbReference>
<dbReference type="InterPro" id="IPR027417">
    <property type="entry name" value="P-loop_NTPase"/>
</dbReference>
<dbReference type="Pfam" id="PF00271">
    <property type="entry name" value="Helicase_C"/>
    <property type="match status" value="1"/>
</dbReference>
<keyword evidence="3" id="KW-0347">Helicase</keyword>
<dbReference type="RefSeq" id="WP_073324029.1">
    <property type="nucleotide sequence ID" value="NZ_FQWD01000005.1"/>
</dbReference>
<name>A0A1M5N5I3_9ALTE</name>
<dbReference type="GO" id="GO:0004386">
    <property type="term" value="F:helicase activity"/>
    <property type="evidence" value="ECO:0007669"/>
    <property type="project" value="UniProtKB-KW"/>
</dbReference>
<dbReference type="PROSITE" id="PS51192">
    <property type="entry name" value="HELICASE_ATP_BIND_1"/>
    <property type="match status" value="1"/>
</dbReference>
<proteinExistence type="predicted"/>
<dbReference type="InterPro" id="IPR049730">
    <property type="entry name" value="SNF2/RAD54-like_C"/>
</dbReference>
<feature type="domain" description="Helicase C-terminal" evidence="6">
    <location>
        <begin position="456"/>
        <end position="609"/>
    </location>
</feature>
<evidence type="ECO:0000256" key="2">
    <source>
        <dbReference type="ARBA" id="ARBA00022801"/>
    </source>
</evidence>
<keyword evidence="1" id="KW-0547">Nucleotide-binding</keyword>
<dbReference type="EMBL" id="FQWD01000005">
    <property type="protein sequence ID" value="SHG84771.1"/>
    <property type="molecule type" value="Genomic_DNA"/>
</dbReference>
<evidence type="ECO:0000259" key="5">
    <source>
        <dbReference type="PROSITE" id="PS51192"/>
    </source>
</evidence>
<dbReference type="GO" id="GO:0016787">
    <property type="term" value="F:hydrolase activity"/>
    <property type="evidence" value="ECO:0007669"/>
    <property type="project" value="UniProtKB-KW"/>
</dbReference>
<feature type="domain" description="Helicase ATP-binding" evidence="5">
    <location>
        <begin position="102"/>
        <end position="285"/>
    </location>
</feature>
<evidence type="ECO:0000256" key="1">
    <source>
        <dbReference type="ARBA" id="ARBA00022741"/>
    </source>
</evidence>
<dbReference type="InterPro" id="IPR014001">
    <property type="entry name" value="Helicase_ATP-bd"/>
</dbReference>
<dbReference type="SMART" id="SM00490">
    <property type="entry name" value="HELICc"/>
    <property type="match status" value="1"/>
</dbReference>
<dbReference type="PROSITE" id="PS51194">
    <property type="entry name" value="HELICASE_CTER"/>
    <property type="match status" value="1"/>
</dbReference>
<organism evidence="7 8">
    <name type="scientific">Marisediminitalea aggregata</name>
    <dbReference type="NCBI Taxonomy" id="634436"/>
    <lineage>
        <taxon>Bacteria</taxon>
        <taxon>Pseudomonadati</taxon>
        <taxon>Pseudomonadota</taxon>
        <taxon>Gammaproteobacteria</taxon>
        <taxon>Alteromonadales</taxon>
        <taxon>Alteromonadaceae</taxon>
        <taxon>Marisediminitalea</taxon>
    </lineage>
</organism>
<dbReference type="CDD" id="cd18011">
    <property type="entry name" value="DEXDc_RapA"/>
    <property type="match status" value="1"/>
</dbReference>
<evidence type="ECO:0000313" key="8">
    <source>
        <dbReference type="Proteomes" id="UP000184520"/>
    </source>
</evidence>
<evidence type="ECO:0000256" key="3">
    <source>
        <dbReference type="ARBA" id="ARBA00022806"/>
    </source>
</evidence>
<dbReference type="PANTHER" id="PTHR45766">
    <property type="entry name" value="DNA ANNEALING HELICASE AND ENDONUCLEASE ZRANB3 FAMILY MEMBER"/>
    <property type="match status" value="1"/>
</dbReference>
<dbReference type="InterPro" id="IPR057342">
    <property type="entry name" value="DEXDc_RapA"/>
</dbReference>
<evidence type="ECO:0000256" key="4">
    <source>
        <dbReference type="ARBA" id="ARBA00022840"/>
    </source>
</evidence>
<dbReference type="Gene3D" id="3.40.50.10810">
    <property type="entry name" value="Tandem AAA-ATPase domain"/>
    <property type="match status" value="1"/>
</dbReference>
<evidence type="ECO:0000313" key="7">
    <source>
        <dbReference type="EMBL" id="SHG84771.1"/>
    </source>
</evidence>
<dbReference type="OrthoDB" id="9814088at2"/>
<dbReference type="SUPFAM" id="SSF52540">
    <property type="entry name" value="P-loop containing nucleoside triphosphate hydrolases"/>
    <property type="match status" value="2"/>
</dbReference>
<dbReference type="CDD" id="cd18793">
    <property type="entry name" value="SF2_C_SNF"/>
    <property type="match status" value="1"/>
</dbReference>
<dbReference type="Pfam" id="PF00176">
    <property type="entry name" value="SNF2-rel_dom"/>
    <property type="match status" value="1"/>
</dbReference>
<keyword evidence="2" id="KW-0378">Hydrolase</keyword>
<dbReference type="AlphaFoldDB" id="A0A1M5N5I3"/>
<reference evidence="8" key="1">
    <citation type="submission" date="2016-11" db="EMBL/GenBank/DDBJ databases">
        <authorList>
            <person name="Varghese N."/>
            <person name="Submissions S."/>
        </authorList>
    </citation>
    <scope>NUCLEOTIDE SEQUENCE [LARGE SCALE GENOMIC DNA]</scope>
    <source>
        <strain evidence="8">CGMCC 1.8995</strain>
    </source>
</reference>
<dbReference type="Proteomes" id="UP000184520">
    <property type="component" value="Unassembled WGS sequence"/>
</dbReference>
<protein>
    <submittedName>
        <fullName evidence="7">SNF2 family N-terminal domain-containing protein</fullName>
    </submittedName>
</protein>
<accession>A0A1M5N5I3</accession>
<keyword evidence="4" id="KW-0067">ATP-binding</keyword>